<dbReference type="PANTHER" id="PTHR43142">
    <property type="entry name" value="CARBOXYLIC ESTER HYDROLASE"/>
    <property type="match status" value="1"/>
</dbReference>
<dbReference type="Proteomes" id="UP000887540">
    <property type="component" value="Unplaced"/>
</dbReference>
<dbReference type="SUPFAM" id="SSF53474">
    <property type="entry name" value="alpha/beta-Hydrolases"/>
    <property type="match status" value="1"/>
</dbReference>
<dbReference type="Gene3D" id="3.10.100.10">
    <property type="entry name" value="Mannose-Binding Protein A, subunit A"/>
    <property type="match status" value="1"/>
</dbReference>
<comment type="similarity">
    <text evidence="1">Belongs to the type-B carboxylesterase/lipase family.</text>
</comment>
<proteinExistence type="inferred from homology"/>
<feature type="domain" description="C-type lectin" evidence="3">
    <location>
        <begin position="246"/>
        <end position="327"/>
    </location>
</feature>
<sequence>MIIGTCHDEWAFWETFRVKDNQVAWTDYTKPKIEAYIADKFANFLGDQSQKAIELFENLYLDPGTEDDDNLAWFKFTVDVGTALFFSAFDAHDVELHLYNNNTNIYLYQFTYSPNPYPNSSYNYYPVPHCFELAYEFMPNYWTQSASKIDLQLSDFFGEAWTNFATYGKPFLNDTWKAVTSTGLTTMEYMDINPNSGMKSGYRTLDRVQMSRVLPILLGTLPPEIPDYNNGSTLGCPTGWTKSSINSKRCYNIYSSTTSQNLAQTQCAKFFGSLLSIQNAFENNVVQTYITSNGQNCTKTFIGLVENGSTWSWSNGDTSTYRNWDAGLGFF</sequence>
<dbReference type="Gene3D" id="3.40.50.1820">
    <property type="entry name" value="alpha/beta hydrolase"/>
    <property type="match status" value="1"/>
</dbReference>
<reference evidence="5" key="1">
    <citation type="submission" date="2022-11" db="UniProtKB">
        <authorList>
            <consortium name="WormBaseParasite"/>
        </authorList>
    </citation>
    <scope>IDENTIFICATION</scope>
</reference>
<evidence type="ECO:0000259" key="3">
    <source>
        <dbReference type="PROSITE" id="PS50041"/>
    </source>
</evidence>
<dbReference type="InterPro" id="IPR016186">
    <property type="entry name" value="C-type_lectin-like/link_sf"/>
</dbReference>
<protein>
    <submittedName>
        <fullName evidence="5">C-type lectin domain-containing protein</fullName>
    </submittedName>
</protein>
<dbReference type="AlphaFoldDB" id="A0A914CEN4"/>
<dbReference type="Pfam" id="PF00059">
    <property type="entry name" value="Lectin_C"/>
    <property type="match status" value="1"/>
</dbReference>
<dbReference type="InterPro" id="IPR016187">
    <property type="entry name" value="CTDL_fold"/>
</dbReference>
<dbReference type="WBParaSite" id="ACRNAN_scaffold101.g32083.t1">
    <property type="protein sequence ID" value="ACRNAN_scaffold101.g32083.t1"/>
    <property type="gene ID" value="ACRNAN_scaffold101.g32083"/>
</dbReference>
<evidence type="ECO:0000256" key="1">
    <source>
        <dbReference type="ARBA" id="ARBA00005964"/>
    </source>
</evidence>
<dbReference type="InterPro" id="IPR001304">
    <property type="entry name" value="C-type_lectin-like"/>
</dbReference>
<dbReference type="InterPro" id="IPR029058">
    <property type="entry name" value="AB_hydrolase_fold"/>
</dbReference>
<name>A0A914CEN4_9BILA</name>
<dbReference type="SUPFAM" id="SSF56436">
    <property type="entry name" value="C-type lectin-like"/>
    <property type="match status" value="1"/>
</dbReference>
<dbReference type="InterPro" id="IPR002018">
    <property type="entry name" value="CarbesteraseB"/>
</dbReference>
<evidence type="ECO:0000256" key="2">
    <source>
        <dbReference type="ARBA" id="ARBA00022801"/>
    </source>
</evidence>
<dbReference type="GO" id="GO:0016787">
    <property type="term" value="F:hydrolase activity"/>
    <property type="evidence" value="ECO:0007669"/>
    <property type="project" value="UniProtKB-KW"/>
</dbReference>
<keyword evidence="4" id="KW-1185">Reference proteome</keyword>
<accession>A0A914CEN4</accession>
<dbReference type="Pfam" id="PF00135">
    <property type="entry name" value="COesterase"/>
    <property type="match status" value="1"/>
</dbReference>
<dbReference type="PANTHER" id="PTHR43142:SF1">
    <property type="entry name" value="CARBOXYLIC ESTER HYDROLASE"/>
    <property type="match status" value="1"/>
</dbReference>
<dbReference type="CDD" id="cd00037">
    <property type="entry name" value="CLECT"/>
    <property type="match status" value="1"/>
</dbReference>
<keyword evidence="2" id="KW-0378">Hydrolase</keyword>
<evidence type="ECO:0000313" key="5">
    <source>
        <dbReference type="WBParaSite" id="ACRNAN_scaffold101.g32083.t1"/>
    </source>
</evidence>
<organism evidence="4 5">
    <name type="scientific">Acrobeloides nanus</name>
    <dbReference type="NCBI Taxonomy" id="290746"/>
    <lineage>
        <taxon>Eukaryota</taxon>
        <taxon>Metazoa</taxon>
        <taxon>Ecdysozoa</taxon>
        <taxon>Nematoda</taxon>
        <taxon>Chromadorea</taxon>
        <taxon>Rhabditida</taxon>
        <taxon>Tylenchina</taxon>
        <taxon>Cephalobomorpha</taxon>
        <taxon>Cephaloboidea</taxon>
        <taxon>Cephalobidae</taxon>
        <taxon>Acrobeloides</taxon>
    </lineage>
</organism>
<dbReference type="PROSITE" id="PS50041">
    <property type="entry name" value="C_TYPE_LECTIN_2"/>
    <property type="match status" value="1"/>
</dbReference>
<evidence type="ECO:0000313" key="4">
    <source>
        <dbReference type="Proteomes" id="UP000887540"/>
    </source>
</evidence>